<comment type="caution">
    <text evidence="2">The sequence shown here is derived from an EMBL/GenBank/DDBJ whole genome shotgun (WGS) entry which is preliminary data.</text>
</comment>
<feature type="transmembrane region" description="Helical" evidence="1">
    <location>
        <begin position="240"/>
        <end position="257"/>
    </location>
</feature>
<gene>
    <name evidence="2" type="ORF">BXU00_00835</name>
</gene>
<proteinExistence type="predicted"/>
<feature type="transmembrane region" description="Helical" evidence="1">
    <location>
        <begin position="311"/>
        <end position="330"/>
    </location>
</feature>
<reference evidence="2 3" key="1">
    <citation type="journal article" date="2018" name="Syst. Appl. Microbiol.">
        <title>A new symbiotic nanoarchaeote (Candidatus Nanoclepta minutus) and its host (Zestosphaera tikiterensis gen. nov., sp. nov.) from a New Zealand hot spring.</title>
        <authorList>
            <person name="St John E."/>
            <person name="Liu Y."/>
            <person name="Podar M."/>
            <person name="Stott M.B."/>
            <person name="Meneghin J."/>
            <person name="Chen Z."/>
            <person name="Lagutin K."/>
            <person name="Mitchell K."/>
            <person name="Reysenbach A.L."/>
        </authorList>
    </citation>
    <scope>NUCLEOTIDE SEQUENCE [LARGE SCALE GENOMIC DNA]</scope>
    <source>
        <strain evidence="2">NZ3</strain>
    </source>
</reference>
<feature type="transmembrane region" description="Helical" evidence="1">
    <location>
        <begin position="263"/>
        <end position="280"/>
    </location>
</feature>
<name>A0A397WNY5_9ARCH</name>
<keyword evidence="1" id="KW-1133">Transmembrane helix</keyword>
<keyword evidence="1" id="KW-0472">Membrane</keyword>
<feature type="transmembrane region" description="Helical" evidence="1">
    <location>
        <begin position="130"/>
        <end position="147"/>
    </location>
</feature>
<keyword evidence="1" id="KW-0812">Transmembrane</keyword>
<sequence length="434" mass="51743">MKIKLRTEHLIFLLSLSINIIITILSSNSLMWDENVYLANAKHVLGITPYFEHFRFPLLWWNIALLIPLIKENYLLVRIYLSIIFSVSTVFFYRILLKTLKEDWKAIIFTLLIILNGLMIIYSNRIYPDVYGMSFLIISIYSFHNYLESKRERDFIFFILFSILSFLAKYPYGLFLLSSWIFVDRKEKMRSIAYSILFLTPFFLYNLLLYKNPIKILLDQFYLAYLWQTKEPISLFFENALRYLGILIFSVFFIPIKDGKFERSIYLFTLLSFIYFAFLTPQKDPRYLIQILPTSIIIFGINTEKLKGFELLIYILLSFSMIYSTINGIFDTTNINLCYGELSSAYQSVQFLKKENATKVLSNAFWVWYGNLLNIESYSIYNNSLDYFVEKYDPDFIVYSKNYGISVELNLSRYRKVFEYMDFCGIDVKIYRVR</sequence>
<evidence type="ECO:0000256" key="1">
    <source>
        <dbReference type="SAM" id="Phobius"/>
    </source>
</evidence>
<evidence type="ECO:0000313" key="3">
    <source>
        <dbReference type="Proteomes" id="UP000266622"/>
    </source>
</evidence>
<feature type="transmembrane region" description="Helical" evidence="1">
    <location>
        <begin position="75"/>
        <end position="97"/>
    </location>
</feature>
<dbReference type="Proteomes" id="UP000266622">
    <property type="component" value="Unassembled WGS sequence"/>
</dbReference>
<accession>A0A397WNY5</accession>
<feature type="transmembrane region" description="Helical" evidence="1">
    <location>
        <begin position="12"/>
        <end position="32"/>
    </location>
</feature>
<feature type="transmembrane region" description="Helical" evidence="1">
    <location>
        <begin position="154"/>
        <end position="172"/>
    </location>
</feature>
<evidence type="ECO:0000313" key="2">
    <source>
        <dbReference type="EMBL" id="RIB35632.1"/>
    </source>
</evidence>
<feature type="transmembrane region" description="Helical" evidence="1">
    <location>
        <begin position="104"/>
        <end position="124"/>
    </location>
</feature>
<protein>
    <submittedName>
        <fullName evidence="2">Uncharacterized protein</fullName>
    </submittedName>
</protein>
<organism evidence="2 3">
    <name type="scientific">Candidatus Nanoclepta minutus</name>
    <dbReference type="NCBI Taxonomy" id="1940235"/>
    <lineage>
        <taxon>Archaea</taxon>
        <taxon>Nanobdellota</taxon>
        <taxon>Candidatus Nanoclepta</taxon>
    </lineage>
</organism>
<dbReference type="EMBL" id="MWMI01000001">
    <property type="protein sequence ID" value="RIB35632.1"/>
    <property type="molecule type" value="Genomic_DNA"/>
</dbReference>
<dbReference type="AlphaFoldDB" id="A0A397WNY5"/>
<feature type="transmembrane region" description="Helical" evidence="1">
    <location>
        <begin position="192"/>
        <end position="210"/>
    </location>
</feature>